<protein>
    <submittedName>
        <fullName evidence="1">Uncharacterized protein</fullName>
    </submittedName>
</protein>
<evidence type="ECO:0000313" key="1">
    <source>
        <dbReference type="EMBL" id="PWJ74869.1"/>
    </source>
</evidence>
<dbReference type="AlphaFoldDB" id="A0ABD6XMI4"/>
<evidence type="ECO:0000313" key="2">
    <source>
        <dbReference type="Proteomes" id="UP000245996"/>
    </source>
</evidence>
<name>A0ABD6XMI4_ENTAG</name>
<proteinExistence type="predicted"/>
<gene>
    <name evidence="1" type="ORF">C7430_1141</name>
</gene>
<accession>A0ABD6XMI4</accession>
<reference evidence="1 2" key="1">
    <citation type="submission" date="2018-05" db="EMBL/GenBank/DDBJ databases">
        <title>Genomic Encyclopedia of Type Strains, Phase IV (KMG-V): Genome sequencing to study the core and pangenomes of soil and plant-associated prokaryotes.</title>
        <authorList>
            <person name="Whitman W."/>
        </authorList>
    </citation>
    <scope>NUCLEOTIDE SEQUENCE [LARGE SCALE GENOMIC DNA]</scope>
    <source>
        <strain evidence="1 2">PNG 92-11</strain>
    </source>
</reference>
<dbReference type="RefSeq" id="WP_109653890.1">
    <property type="nucleotide sequence ID" value="NZ_CP134761.1"/>
</dbReference>
<organism evidence="1 2">
    <name type="scientific">Enterobacter agglomerans</name>
    <name type="common">Erwinia herbicola</name>
    <name type="synonym">Pantoea agglomerans</name>
    <dbReference type="NCBI Taxonomy" id="549"/>
    <lineage>
        <taxon>Bacteria</taxon>
        <taxon>Pseudomonadati</taxon>
        <taxon>Pseudomonadota</taxon>
        <taxon>Gammaproteobacteria</taxon>
        <taxon>Enterobacterales</taxon>
        <taxon>Erwiniaceae</taxon>
        <taxon>Pantoea</taxon>
        <taxon>Pantoea agglomerans group</taxon>
    </lineage>
</organism>
<comment type="caution">
    <text evidence="1">The sequence shown here is derived from an EMBL/GenBank/DDBJ whole genome shotgun (WGS) entry which is preliminary data.</text>
</comment>
<dbReference type="Proteomes" id="UP000245996">
    <property type="component" value="Unassembled WGS sequence"/>
</dbReference>
<sequence length="88" mass="10263">MENMHTLVKTILISEASNIDEGFKYDIYRDDFADKGSWYVVPHKQVVVNTNAGLHAIWVNYAAKSFNSNMDMEYVVTQCRLHYRENSK</sequence>
<dbReference type="EMBL" id="QGHE01000014">
    <property type="protein sequence ID" value="PWJ74869.1"/>
    <property type="molecule type" value="Genomic_DNA"/>
</dbReference>